<proteinExistence type="predicted"/>
<keyword evidence="3" id="KW-1185">Reference proteome</keyword>
<protein>
    <recommendedName>
        <fullName evidence="4">Secreted protein</fullName>
    </recommendedName>
</protein>
<reference evidence="3" key="1">
    <citation type="journal article" date="2019" name="Int. J. Syst. Evol. Microbiol.">
        <title>The Global Catalogue of Microorganisms (GCM) 10K type strain sequencing project: providing services to taxonomists for standard genome sequencing and annotation.</title>
        <authorList>
            <consortium name="The Broad Institute Genomics Platform"/>
            <consortium name="The Broad Institute Genome Sequencing Center for Infectious Disease"/>
            <person name="Wu L."/>
            <person name="Ma J."/>
        </authorList>
    </citation>
    <scope>NUCLEOTIDE SEQUENCE [LARGE SCALE GENOMIC DNA]</scope>
    <source>
        <strain evidence="3">JCM 6833</strain>
    </source>
</reference>
<evidence type="ECO:0000256" key="1">
    <source>
        <dbReference type="SAM" id="SignalP"/>
    </source>
</evidence>
<organism evidence="2 3">
    <name type="scientific">Actinomadura fulvescens</name>
    <dbReference type="NCBI Taxonomy" id="46160"/>
    <lineage>
        <taxon>Bacteria</taxon>
        <taxon>Bacillati</taxon>
        <taxon>Actinomycetota</taxon>
        <taxon>Actinomycetes</taxon>
        <taxon>Streptosporangiales</taxon>
        <taxon>Thermomonosporaceae</taxon>
        <taxon>Actinomadura</taxon>
    </lineage>
</organism>
<accession>A0ABP6BZI5</accession>
<evidence type="ECO:0000313" key="3">
    <source>
        <dbReference type="Proteomes" id="UP001501509"/>
    </source>
</evidence>
<feature type="chain" id="PRO_5045516155" description="Secreted protein" evidence="1">
    <location>
        <begin position="32"/>
        <end position="669"/>
    </location>
</feature>
<feature type="signal peptide" evidence="1">
    <location>
        <begin position="1"/>
        <end position="31"/>
    </location>
</feature>
<evidence type="ECO:0008006" key="4">
    <source>
        <dbReference type="Google" id="ProtNLM"/>
    </source>
</evidence>
<name>A0ABP6BZI5_9ACTN</name>
<dbReference type="Proteomes" id="UP001501509">
    <property type="component" value="Unassembled WGS sequence"/>
</dbReference>
<sequence>MQRVRRRAAGGLLALMAAMAWILPPHPAATAAEPRVDLRVLVVTNGDATISAIADRLAAEGVPYRLVDLRDPGRPVIDAAFLSDTVGGVPRAKYQGVVLPNADPFGGSAEFQALVAYEKRFGIRQLDAYVYPSPAVGLASPGYSGPLDGVTTAVTPAALAGAHQYLRGPVRFEDVDPDIDESYGYVAAPLPDDPAAGTSFVPYVTTTAHGVTGVLAGVHTRGGRSEMVLTFAANAHQWHFRALAHGLITWLTRGVHLGYQRNYFSVHVDDIFLPNARWDAQRNCTPGSDCPRQEPVLPRIRMVPADVRYAAEWQRSRSFSLEMAFNGKGNEDQIEDYGTDPLADAFVAQRASFRWLNHTFGHEYLGCERDFTVSPWRCVTDPVTGLPEYASQAKIRDEISRNLAWARGKGLSVPAGELVTGEHSGMRILPQQPADNPALAPALTETGIRWLASDASRGEPQRQIGSARTLPRHPMSLFFNVATREDEVDEYNWIYTARADGGSGLCEDNPATTCIDPLDPETGYDAHIIPIDARVALYHVLGNDPRPHYVHQSNIAEDRLLYPLLDRVLGDYRATFAAAAPVVNARMTALGTVLQRQEAWRAALRAGEITAYTQGRTLVVRAPSGKQVPVTVPNGTVNAAGTAFGEAYAGERSAFQARDLTLTLPAGTR</sequence>
<gene>
    <name evidence="2" type="ORF">GCM10010411_30490</name>
</gene>
<keyword evidence="1" id="KW-0732">Signal</keyword>
<evidence type="ECO:0000313" key="2">
    <source>
        <dbReference type="EMBL" id="GAA2595134.1"/>
    </source>
</evidence>
<dbReference type="RefSeq" id="WP_344541375.1">
    <property type="nucleotide sequence ID" value="NZ_BAAATD010000003.1"/>
</dbReference>
<comment type="caution">
    <text evidence="2">The sequence shown here is derived from an EMBL/GenBank/DDBJ whole genome shotgun (WGS) entry which is preliminary data.</text>
</comment>
<dbReference type="EMBL" id="BAAATD010000003">
    <property type="protein sequence ID" value="GAA2595134.1"/>
    <property type="molecule type" value="Genomic_DNA"/>
</dbReference>